<dbReference type="Pfam" id="PF01297">
    <property type="entry name" value="ZnuA"/>
    <property type="match status" value="1"/>
</dbReference>
<dbReference type="InterPro" id="IPR006127">
    <property type="entry name" value="ZnuA-like"/>
</dbReference>
<gene>
    <name evidence="2" type="ORF">HNS30_23425</name>
</gene>
<dbReference type="SUPFAM" id="SSF53807">
    <property type="entry name" value="Helical backbone' metal receptor"/>
    <property type="match status" value="1"/>
</dbReference>
<dbReference type="RefSeq" id="WP_171418137.1">
    <property type="nucleotide sequence ID" value="NZ_JABFJW010000197.1"/>
</dbReference>
<keyword evidence="1" id="KW-0732">Signal</keyword>
<dbReference type="PANTHER" id="PTHR42953:SF2">
    <property type="entry name" value="ADHESION PROTEIN"/>
    <property type="match status" value="1"/>
</dbReference>
<dbReference type="GO" id="GO:0007155">
    <property type="term" value="P:cell adhesion"/>
    <property type="evidence" value="ECO:0007669"/>
    <property type="project" value="InterPro"/>
</dbReference>
<proteinExistence type="predicted"/>
<feature type="chain" id="PRO_5031490781" evidence="1">
    <location>
        <begin position="25"/>
        <end position="310"/>
    </location>
</feature>
<dbReference type="PANTHER" id="PTHR42953">
    <property type="entry name" value="HIGH-AFFINITY ZINC UPTAKE SYSTEM PROTEIN ZNUA-RELATED"/>
    <property type="match status" value="1"/>
</dbReference>
<dbReference type="EMBL" id="JABFJW010000197">
    <property type="protein sequence ID" value="NOK11995.1"/>
    <property type="molecule type" value="Genomic_DNA"/>
</dbReference>
<dbReference type="GO" id="GO:0046872">
    <property type="term" value="F:metal ion binding"/>
    <property type="evidence" value="ECO:0007669"/>
    <property type="project" value="InterPro"/>
</dbReference>
<sequence length="310" mass="32973">MRSLRLFAAVCAAVVSLTAVPARADLKVVATLPDLAALARAVGGDKADVTALALSTQDPHFVDAKPNLALALNRADLLIAAGLDLEIGWLPTLQLGARNSRIQTGNPGYLDASRSVNLQEVPAGQVDRSQGDVHPGGNPHYLYDPRQALKVAAAIEARMSQLDGKNAATYKANLAKFTQEVQTAQAGWEKRLAGLKGVPVIAYHRTTAYLQDWLGFTTLAFLEPKPGIPPNPSHVAQVLAKGKASNVKLVVREDYYPDNIAKLVASKIPAALVTLPGGTDFRSGQTYVQRMELMVTRLEQGLAGKGGMTP</sequence>
<dbReference type="InterPro" id="IPR006129">
    <property type="entry name" value="AdhesinB"/>
</dbReference>
<organism evidence="2 3">
    <name type="scientific">Corallococcus exercitus</name>
    <dbReference type="NCBI Taxonomy" id="2316736"/>
    <lineage>
        <taxon>Bacteria</taxon>
        <taxon>Pseudomonadati</taxon>
        <taxon>Myxococcota</taxon>
        <taxon>Myxococcia</taxon>
        <taxon>Myxococcales</taxon>
        <taxon>Cystobacterineae</taxon>
        <taxon>Myxococcaceae</taxon>
        <taxon>Corallococcus</taxon>
    </lineage>
</organism>
<dbReference type="Proteomes" id="UP000528460">
    <property type="component" value="Unassembled WGS sequence"/>
</dbReference>
<dbReference type="PRINTS" id="PR00691">
    <property type="entry name" value="ADHESINB"/>
</dbReference>
<accession>A0A7Y4NGH2</accession>
<evidence type="ECO:0000313" key="3">
    <source>
        <dbReference type="Proteomes" id="UP000528460"/>
    </source>
</evidence>
<reference evidence="2 3" key="1">
    <citation type="submission" date="2020-05" db="EMBL/GenBank/DDBJ databases">
        <authorList>
            <person name="Whitworth D."/>
        </authorList>
    </citation>
    <scope>NUCLEOTIDE SEQUENCE [LARGE SCALE GENOMIC DNA]</scope>
    <source>
        <strain evidence="2 3">CA046A</strain>
    </source>
</reference>
<dbReference type="InterPro" id="IPR050492">
    <property type="entry name" value="Bact_metal-bind_prot9"/>
</dbReference>
<evidence type="ECO:0000256" key="1">
    <source>
        <dbReference type="SAM" id="SignalP"/>
    </source>
</evidence>
<name>A0A7Y4NGH2_9BACT</name>
<dbReference type="AlphaFoldDB" id="A0A7Y4NGH2"/>
<feature type="signal peptide" evidence="1">
    <location>
        <begin position="1"/>
        <end position="24"/>
    </location>
</feature>
<dbReference type="Gene3D" id="3.40.50.1980">
    <property type="entry name" value="Nitrogenase molybdenum iron protein domain"/>
    <property type="match status" value="2"/>
</dbReference>
<dbReference type="GO" id="GO:0030001">
    <property type="term" value="P:metal ion transport"/>
    <property type="evidence" value="ECO:0007669"/>
    <property type="project" value="InterPro"/>
</dbReference>
<evidence type="ECO:0000313" key="2">
    <source>
        <dbReference type="EMBL" id="NOK11995.1"/>
    </source>
</evidence>
<protein>
    <submittedName>
        <fullName evidence="2">Zinc ABC transporter solute-binding protein</fullName>
    </submittedName>
</protein>
<comment type="caution">
    <text evidence="2">The sequence shown here is derived from an EMBL/GenBank/DDBJ whole genome shotgun (WGS) entry which is preliminary data.</text>
</comment>